<protein>
    <recommendedName>
        <fullName evidence="1">N-acetyltransferase domain-containing protein</fullName>
    </recommendedName>
</protein>
<dbReference type="SUPFAM" id="SSF55729">
    <property type="entry name" value="Acyl-CoA N-acyltransferases (Nat)"/>
    <property type="match status" value="1"/>
</dbReference>
<dbReference type="Proteomes" id="UP000602050">
    <property type="component" value="Unassembled WGS sequence"/>
</dbReference>
<dbReference type="PANTHER" id="PTHR43792:SF9">
    <property type="entry name" value="RIBOSOMAL-PROTEIN-ALANINE ACETYLTRANSFERASE"/>
    <property type="match status" value="1"/>
</dbReference>
<organism evidence="2 3">
    <name type="scientific">Compostibacillus humi</name>
    <dbReference type="NCBI Taxonomy" id="1245525"/>
    <lineage>
        <taxon>Bacteria</taxon>
        <taxon>Bacillati</taxon>
        <taxon>Bacillota</taxon>
        <taxon>Bacilli</taxon>
        <taxon>Bacillales</taxon>
        <taxon>Bacillaceae</taxon>
        <taxon>Compostibacillus</taxon>
    </lineage>
</organism>
<dbReference type="AlphaFoldDB" id="A0A8J2ZQW1"/>
<dbReference type="InterPro" id="IPR051531">
    <property type="entry name" value="N-acetyltransferase"/>
</dbReference>
<dbReference type="PANTHER" id="PTHR43792">
    <property type="entry name" value="GNAT FAMILY, PUTATIVE (AFU_ORTHOLOGUE AFUA_3G00765)-RELATED-RELATED"/>
    <property type="match status" value="1"/>
</dbReference>
<comment type="caution">
    <text evidence="2">The sequence shown here is derived from an EMBL/GenBank/DDBJ whole genome shotgun (WGS) entry which is preliminary data.</text>
</comment>
<reference evidence="2" key="1">
    <citation type="journal article" date="2014" name="Int. J. Syst. Evol. Microbiol.">
        <title>Complete genome sequence of Corynebacterium casei LMG S-19264T (=DSM 44701T), isolated from a smear-ripened cheese.</title>
        <authorList>
            <consortium name="US DOE Joint Genome Institute (JGI-PGF)"/>
            <person name="Walter F."/>
            <person name="Albersmeier A."/>
            <person name="Kalinowski J."/>
            <person name="Ruckert C."/>
        </authorList>
    </citation>
    <scope>NUCLEOTIDE SEQUENCE</scope>
    <source>
        <strain evidence="2">CGMCC 1.12360</strain>
    </source>
</reference>
<keyword evidence="3" id="KW-1185">Reference proteome</keyword>
<evidence type="ECO:0000313" key="3">
    <source>
        <dbReference type="Proteomes" id="UP000602050"/>
    </source>
</evidence>
<dbReference type="EMBL" id="BMEV01000010">
    <property type="protein sequence ID" value="GGH71794.1"/>
    <property type="molecule type" value="Genomic_DNA"/>
</dbReference>
<feature type="domain" description="N-acetyltransferase" evidence="1">
    <location>
        <begin position="15"/>
        <end position="176"/>
    </location>
</feature>
<dbReference type="RefSeq" id="WP_188391094.1">
    <property type="nucleotide sequence ID" value="NZ_BMEV01000010.1"/>
</dbReference>
<accession>A0A8J2ZQW1</accession>
<evidence type="ECO:0000259" key="1">
    <source>
        <dbReference type="PROSITE" id="PS51186"/>
    </source>
</evidence>
<evidence type="ECO:0000313" key="2">
    <source>
        <dbReference type="EMBL" id="GGH71794.1"/>
    </source>
</evidence>
<sequence length="263" mass="31077">MKDFPVLETKRLHLVNICPCYTKDLYDILSRDNVTRYYGVDSLESIDEAAELVEQIQTLFRQGRSIRWGLVLKETGQFIGTAGLNNIHYWNKKADIGYELHPDFWRKGFMSEAVCCILEYAFEVMELYRIGALTYPENIPSIRLLKKLSFQQEGILRGYLQQSGRSHDVIMHSLLKPEWEKLNHQTGEEKLFPVQQREKKLYQLTTIPYLPHSTILAKEIKVLKKEIHQLKGRERRKKEKLLKKKLKMYQQICPHSLKDRLIK</sequence>
<proteinExistence type="predicted"/>
<dbReference type="Pfam" id="PF13302">
    <property type="entry name" value="Acetyltransf_3"/>
    <property type="match status" value="1"/>
</dbReference>
<reference evidence="2" key="2">
    <citation type="submission" date="2020-09" db="EMBL/GenBank/DDBJ databases">
        <authorList>
            <person name="Sun Q."/>
            <person name="Zhou Y."/>
        </authorList>
    </citation>
    <scope>NUCLEOTIDE SEQUENCE</scope>
    <source>
        <strain evidence="2">CGMCC 1.12360</strain>
    </source>
</reference>
<dbReference type="GO" id="GO:0005737">
    <property type="term" value="C:cytoplasm"/>
    <property type="evidence" value="ECO:0007669"/>
    <property type="project" value="TreeGrafter"/>
</dbReference>
<name>A0A8J2ZQW1_9BACI</name>
<gene>
    <name evidence="2" type="ORF">GCM10010978_08090</name>
</gene>
<dbReference type="InterPro" id="IPR016181">
    <property type="entry name" value="Acyl_CoA_acyltransferase"/>
</dbReference>
<dbReference type="PROSITE" id="PS51186">
    <property type="entry name" value="GNAT"/>
    <property type="match status" value="1"/>
</dbReference>
<dbReference type="InterPro" id="IPR000182">
    <property type="entry name" value="GNAT_dom"/>
</dbReference>
<dbReference type="Gene3D" id="3.40.630.30">
    <property type="match status" value="1"/>
</dbReference>
<dbReference type="GO" id="GO:0008999">
    <property type="term" value="F:protein-N-terminal-alanine acetyltransferase activity"/>
    <property type="evidence" value="ECO:0007669"/>
    <property type="project" value="TreeGrafter"/>
</dbReference>